<dbReference type="PANTHER" id="PTHR38776:SF1">
    <property type="entry name" value="MLTA-INTERACTING PROTEIN-RELATED"/>
    <property type="match status" value="1"/>
</dbReference>
<feature type="signal peptide" evidence="6">
    <location>
        <begin position="1"/>
        <end position="38"/>
    </location>
</feature>
<dbReference type="InterPro" id="IPR010583">
    <property type="entry name" value="MipA"/>
</dbReference>
<keyword evidence="3 6" id="KW-0732">Signal</keyword>
<evidence type="ECO:0000256" key="1">
    <source>
        <dbReference type="ARBA" id="ARBA00004442"/>
    </source>
</evidence>
<dbReference type="Pfam" id="PF06629">
    <property type="entry name" value="MipA"/>
    <property type="match status" value="1"/>
</dbReference>
<dbReference type="Proteomes" id="UP001320119">
    <property type="component" value="Chromosome"/>
</dbReference>
<organism evidence="7 8">
    <name type="scientific">Marinagarivorans cellulosilyticus</name>
    <dbReference type="NCBI Taxonomy" id="2721545"/>
    <lineage>
        <taxon>Bacteria</taxon>
        <taxon>Pseudomonadati</taxon>
        <taxon>Pseudomonadota</taxon>
        <taxon>Gammaproteobacteria</taxon>
        <taxon>Cellvibrionales</taxon>
        <taxon>Cellvibrionaceae</taxon>
        <taxon>Marinagarivorans</taxon>
    </lineage>
</organism>
<evidence type="ECO:0000256" key="5">
    <source>
        <dbReference type="ARBA" id="ARBA00023237"/>
    </source>
</evidence>
<evidence type="ECO:0000256" key="2">
    <source>
        <dbReference type="ARBA" id="ARBA00005722"/>
    </source>
</evidence>
<proteinExistence type="inferred from homology"/>
<dbReference type="AlphaFoldDB" id="A0AAN1WGB4"/>
<dbReference type="EMBL" id="AP023086">
    <property type="protein sequence ID" value="BCD97087.1"/>
    <property type="molecule type" value="Genomic_DNA"/>
</dbReference>
<sequence length="287" mass="32738">MYLFKFFFIGNTRQAHWRKYALTLALALAASVVPPGIAAQTSCQGDCVAIGEWELSLSFGGGMRSNPVLGQKDIPFVLVPKFSYYGKRFFLDSYDAGYTLFDRQHHQFNAILITPGFEQAFFSDWTLTNQDIGDTGSTVHTLHKRRTAGLSGLEYTYIHPLFDWQTQILQDVTGIHHGQKLRTALTLPWVKNRHYWELSAGATWQSDKLVDYYYGVRDNEVNNSELAYEATATTSAYLKAEWETRFNKHWGMRAVTSYKWLGSSVIDSPIVIEDSIFTFYAAGVYHF</sequence>
<comment type="similarity">
    <text evidence="2">Belongs to the MipA/OmpV family.</text>
</comment>
<evidence type="ECO:0000313" key="8">
    <source>
        <dbReference type="Proteomes" id="UP001320119"/>
    </source>
</evidence>
<evidence type="ECO:0000256" key="6">
    <source>
        <dbReference type="SAM" id="SignalP"/>
    </source>
</evidence>
<reference evidence="7 8" key="1">
    <citation type="journal article" date="2022" name="IScience">
        <title>An ultrasensitive nanofiber-based assay for enzymatic hydrolysis and deep-sea microbial degradation of cellulose.</title>
        <authorList>
            <person name="Tsudome M."/>
            <person name="Tachioka M."/>
            <person name="Miyazaki M."/>
            <person name="Uchimura K."/>
            <person name="Tsuda M."/>
            <person name="Takaki Y."/>
            <person name="Deguchi S."/>
        </authorList>
    </citation>
    <scope>NUCLEOTIDE SEQUENCE [LARGE SCALE GENOMIC DNA]</scope>
    <source>
        <strain evidence="7 8">GE09</strain>
    </source>
</reference>
<gene>
    <name evidence="7" type="ORF">MARGE09_P1287</name>
</gene>
<dbReference type="GO" id="GO:0009279">
    <property type="term" value="C:cell outer membrane"/>
    <property type="evidence" value="ECO:0007669"/>
    <property type="project" value="UniProtKB-SubCell"/>
</dbReference>
<protein>
    <submittedName>
        <fullName evidence="7">MipA family protein</fullName>
    </submittedName>
</protein>
<accession>A0AAN1WGB4</accession>
<evidence type="ECO:0000256" key="4">
    <source>
        <dbReference type="ARBA" id="ARBA00023136"/>
    </source>
</evidence>
<keyword evidence="5" id="KW-0998">Cell outer membrane</keyword>
<dbReference type="RefSeq" id="WP_236986561.1">
    <property type="nucleotide sequence ID" value="NZ_AP023086.1"/>
</dbReference>
<feature type="chain" id="PRO_5042838712" evidence="6">
    <location>
        <begin position="39"/>
        <end position="287"/>
    </location>
</feature>
<keyword evidence="4" id="KW-0472">Membrane</keyword>
<name>A0AAN1WGB4_9GAMM</name>
<dbReference type="PANTHER" id="PTHR38776">
    <property type="entry name" value="MLTA-INTERACTING PROTEIN-RELATED"/>
    <property type="match status" value="1"/>
</dbReference>
<evidence type="ECO:0000313" key="7">
    <source>
        <dbReference type="EMBL" id="BCD97087.1"/>
    </source>
</evidence>
<comment type="subcellular location">
    <subcellularLocation>
        <location evidence="1">Cell outer membrane</location>
    </subcellularLocation>
</comment>
<dbReference type="GO" id="GO:0009252">
    <property type="term" value="P:peptidoglycan biosynthetic process"/>
    <property type="evidence" value="ECO:0007669"/>
    <property type="project" value="TreeGrafter"/>
</dbReference>
<keyword evidence="8" id="KW-1185">Reference proteome</keyword>
<dbReference type="KEGG" id="marq:MARGE09_P1287"/>
<evidence type="ECO:0000256" key="3">
    <source>
        <dbReference type="ARBA" id="ARBA00022729"/>
    </source>
</evidence>